<sequence>MAARLPHRTSVVSILIPGGYCDDDEVGIDGFAHLREHWALHAVSAVVAPARIVRRSARTLRSTTELDLVVSGPCEVDADTVLDELRGYPEFDRVGEIEKIADEVHRARAHTSATAVDLELPRSTGWSSGWGYGDPVRLVQVSTDEFHRLVDDTWSGIRPVVSTAAVASLAAEWPTADELPAALPADRDLEVAPSRAEDDGNAEYHRAAVGWVVRYRSPAGTAIVDDCLRFLGSFAVPAVRQRFPDLAINFRLGQFGERFTSAESDLVVAWVQRADGTTRADTIRAYLDALFATARGLLEDEAIPLGALHNRRRLDAVLHGADVLAYARWRSRAAHLGLGQDHPYLCPPGRAHFAEFTALLQLLDALASAGFVLVDGGGR</sequence>
<name>A0A2T2YQM0_9NOCA</name>
<comment type="caution">
    <text evidence="1">The sequence shown here is derived from an EMBL/GenBank/DDBJ whole genome shotgun (WGS) entry which is preliminary data.</text>
</comment>
<proteinExistence type="predicted"/>
<dbReference type="Proteomes" id="UP000241647">
    <property type="component" value="Unassembled WGS sequence"/>
</dbReference>
<dbReference type="EMBL" id="PYHS01000031">
    <property type="protein sequence ID" value="PSR57824.1"/>
    <property type="molecule type" value="Genomic_DNA"/>
</dbReference>
<reference evidence="1 2" key="1">
    <citation type="submission" date="2018-02" db="EMBL/GenBank/DDBJ databases">
        <title>8 Nocardia nova and 1 Nocardia cyriacigeorgica strain used for evolution to TMP-SMX.</title>
        <authorList>
            <person name="Mehta H."/>
            <person name="Weng J."/>
            <person name="Shamoo Y."/>
        </authorList>
    </citation>
    <scope>NUCLEOTIDE SEQUENCE [LARGE SCALE GENOMIC DNA]</scope>
    <source>
        <strain evidence="1 2">ATCC 33727</strain>
    </source>
</reference>
<protein>
    <submittedName>
        <fullName evidence="1">Uncharacterized protein</fullName>
    </submittedName>
</protein>
<evidence type="ECO:0000313" key="2">
    <source>
        <dbReference type="Proteomes" id="UP000241647"/>
    </source>
</evidence>
<gene>
    <name evidence="1" type="ORF">C8259_33080</name>
</gene>
<dbReference type="AlphaFoldDB" id="A0A2T2YQM0"/>
<organism evidence="1 2">
    <name type="scientific">Nocardia nova</name>
    <dbReference type="NCBI Taxonomy" id="37330"/>
    <lineage>
        <taxon>Bacteria</taxon>
        <taxon>Bacillati</taxon>
        <taxon>Actinomycetota</taxon>
        <taxon>Actinomycetes</taxon>
        <taxon>Mycobacteriales</taxon>
        <taxon>Nocardiaceae</taxon>
        <taxon>Nocardia</taxon>
    </lineage>
</organism>
<accession>A0A2T2YQM0</accession>
<evidence type="ECO:0000313" key="1">
    <source>
        <dbReference type="EMBL" id="PSR57824.1"/>
    </source>
</evidence>